<organism evidence="1 2">
    <name type="scientific">Citrullus colocynthis</name>
    <name type="common">colocynth</name>
    <dbReference type="NCBI Taxonomy" id="252529"/>
    <lineage>
        <taxon>Eukaryota</taxon>
        <taxon>Viridiplantae</taxon>
        <taxon>Streptophyta</taxon>
        <taxon>Embryophyta</taxon>
        <taxon>Tracheophyta</taxon>
        <taxon>Spermatophyta</taxon>
        <taxon>Magnoliopsida</taxon>
        <taxon>eudicotyledons</taxon>
        <taxon>Gunneridae</taxon>
        <taxon>Pentapetalae</taxon>
        <taxon>rosids</taxon>
        <taxon>fabids</taxon>
        <taxon>Cucurbitales</taxon>
        <taxon>Cucurbitaceae</taxon>
        <taxon>Benincaseae</taxon>
        <taxon>Citrullus</taxon>
    </lineage>
</organism>
<dbReference type="SFLD" id="SFLDG01129">
    <property type="entry name" value="C1.5:_HAD__Beta-PGM__Phosphata"/>
    <property type="match status" value="1"/>
</dbReference>
<dbReference type="InterPro" id="IPR006439">
    <property type="entry name" value="HAD-SF_hydro_IA"/>
</dbReference>
<dbReference type="Pfam" id="PF13419">
    <property type="entry name" value="HAD_2"/>
    <property type="match status" value="1"/>
</dbReference>
<evidence type="ECO:0000313" key="1">
    <source>
        <dbReference type="EMBL" id="CAK9323714.1"/>
    </source>
</evidence>
<evidence type="ECO:0008006" key="3">
    <source>
        <dbReference type="Google" id="ProtNLM"/>
    </source>
</evidence>
<dbReference type="SFLD" id="SFLDG01135">
    <property type="entry name" value="C1.5.6:_HAD__Beta-PGM__Phospha"/>
    <property type="match status" value="1"/>
</dbReference>
<dbReference type="InterPro" id="IPR041492">
    <property type="entry name" value="HAD_2"/>
</dbReference>
<reference evidence="1 2" key="1">
    <citation type="submission" date="2024-03" db="EMBL/GenBank/DDBJ databases">
        <authorList>
            <person name="Gkanogiannis A."/>
            <person name="Becerra Lopez-Lavalle L."/>
        </authorList>
    </citation>
    <scope>NUCLEOTIDE SEQUENCE [LARGE SCALE GENOMIC DNA]</scope>
</reference>
<dbReference type="PANTHER" id="PTHR18901">
    <property type="entry name" value="2-DEOXYGLUCOSE-6-PHOSPHATE PHOSPHATASE 2"/>
    <property type="match status" value="1"/>
</dbReference>
<dbReference type="Gene3D" id="1.10.150.240">
    <property type="entry name" value="Putative phosphatase, domain 2"/>
    <property type="match status" value="1"/>
</dbReference>
<evidence type="ECO:0000313" key="2">
    <source>
        <dbReference type="Proteomes" id="UP001642487"/>
    </source>
</evidence>
<sequence length="374" mass="41885">MSFFESEVNGVSAVILDLDGTLLDTERATKDVLKEFLAKYGKAWDKKREEEKRLGMTQKETAAAIVRDYGLPLTPDQFIQEITPMYREKWPSVKALPGADRLIKHLYSHKVPFGLASNSSSEYIHAKISCMKGWKDRFSVVLGSDQVIEGKPAPYLFEEAAKRMGVDASHCLVIEDSLVGVKAAKAAKMKVVAVPSRGEIECSSLADKVLNSLLEFQPEFWGLPPFEDWVDRALPINPIYLSSQYVNGSMNEISEDASLPDQVCGTFFGWAGTGTAWTIKVVVNIGWNYSSCTKKNRIWTLWLVDGCDIEVFEQQMQFVLVGYICRLNSEDLTNMDVREIEEFKHIANTLLDRPLFANHSCTSLTTEATSNING</sequence>
<keyword evidence="2" id="KW-1185">Reference proteome</keyword>
<dbReference type="EMBL" id="OZ021740">
    <property type="protein sequence ID" value="CAK9323714.1"/>
    <property type="molecule type" value="Genomic_DNA"/>
</dbReference>
<dbReference type="InterPro" id="IPR023198">
    <property type="entry name" value="PGP-like_dom2"/>
</dbReference>
<dbReference type="Proteomes" id="UP001642487">
    <property type="component" value="Chromosome 6"/>
</dbReference>
<dbReference type="SFLD" id="SFLDS00003">
    <property type="entry name" value="Haloacid_Dehalogenase"/>
    <property type="match status" value="1"/>
</dbReference>
<dbReference type="Gene3D" id="3.40.50.1000">
    <property type="entry name" value="HAD superfamily/HAD-like"/>
    <property type="match status" value="1"/>
</dbReference>
<dbReference type="InterPro" id="IPR023214">
    <property type="entry name" value="HAD_sf"/>
</dbReference>
<proteinExistence type="predicted"/>
<dbReference type="PANTHER" id="PTHR18901:SF44">
    <property type="entry name" value="OS01G0757900 PROTEIN"/>
    <property type="match status" value="1"/>
</dbReference>
<gene>
    <name evidence="1" type="ORF">CITCOLO1_LOCUS15911</name>
</gene>
<dbReference type="NCBIfam" id="TIGR01509">
    <property type="entry name" value="HAD-SF-IA-v3"/>
    <property type="match status" value="1"/>
</dbReference>
<dbReference type="SUPFAM" id="SSF56784">
    <property type="entry name" value="HAD-like"/>
    <property type="match status" value="1"/>
</dbReference>
<accession>A0ABP0YT73</accession>
<dbReference type="InterPro" id="IPR036412">
    <property type="entry name" value="HAD-like_sf"/>
</dbReference>
<name>A0ABP0YT73_9ROSI</name>
<protein>
    <recommendedName>
        <fullName evidence="3">Riboflavin kinase</fullName>
    </recommendedName>
</protein>